<evidence type="ECO:0000313" key="2">
    <source>
        <dbReference type="Proteomes" id="UP000016023"/>
    </source>
</evidence>
<accession>H1Q1R2</accession>
<dbReference type="STRING" id="883158.HMPREF9140_00850"/>
<dbReference type="Proteomes" id="UP000016023">
    <property type="component" value="Unassembled WGS sequence"/>
</dbReference>
<dbReference type="HOGENOM" id="CLU_074562_0_0_10"/>
<protein>
    <submittedName>
        <fullName evidence="1">Uncharacterized protein</fullName>
    </submittedName>
</protein>
<dbReference type="EMBL" id="AGWK01000027">
    <property type="protein sequence ID" value="EHO71532.1"/>
    <property type="molecule type" value="Genomic_DNA"/>
</dbReference>
<dbReference type="AlphaFoldDB" id="H1Q1R2"/>
<proteinExistence type="predicted"/>
<dbReference type="PATRIC" id="fig|883158.3.peg.856"/>
<gene>
    <name evidence="1" type="ORF">HMPREF9140_00850</name>
</gene>
<dbReference type="RefSeq" id="WP_006951971.1">
    <property type="nucleotide sequence ID" value="NZ_JH594521.1"/>
</dbReference>
<name>H1Q1R2_9BACT</name>
<sequence length="264" mass="32063">MINKLKNIWHAFKQIRYDVFHIERKLIRTKYHFSLSPSKNRYILKCDGYMNHGGFFDRMKGAISIFALSKVHGKDFKLSFTHPFDLRNYLEPNRYDWTIDESQIDYNYPATKPIIGYFEFMYPWRIMLKRLGEVHYYFGYNILDRINKKYGTSFDWKELYDELFKPRYRLQQLINLYQIKTTREDDNKMPYYAIHIRFLNLLGDDNENNPAYKKLDKESADELMECCIKKIEELRQCNGNSKRYLLSTDSNVFMEKAKIRLPYI</sequence>
<dbReference type="eggNOG" id="ENOG502Z9ZT">
    <property type="taxonomic scope" value="Bacteria"/>
</dbReference>
<organism evidence="1 2">
    <name type="scientific">Prevotella micans F0438</name>
    <dbReference type="NCBI Taxonomy" id="883158"/>
    <lineage>
        <taxon>Bacteria</taxon>
        <taxon>Pseudomonadati</taxon>
        <taxon>Bacteroidota</taxon>
        <taxon>Bacteroidia</taxon>
        <taxon>Bacteroidales</taxon>
        <taxon>Prevotellaceae</taxon>
        <taxon>Prevotella</taxon>
    </lineage>
</organism>
<evidence type="ECO:0000313" key="1">
    <source>
        <dbReference type="EMBL" id="EHO71532.1"/>
    </source>
</evidence>
<comment type="caution">
    <text evidence="1">The sequence shown here is derived from an EMBL/GenBank/DDBJ whole genome shotgun (WGS) entry which is preliminary data.</text>
</comment>
<reference evidence="1 2" key="1">
    <citation type="submission" date="2011-12" db="EMBL/GenBank/DDBJ databases">
        <title>The Genome Sequence of Prevotella micans F0438.</title>
        <authorList>
            <consortium name="The Broad Institute Genome Sequencing Platform"/>
            <person name="Earl A."/>
            <person name="Ward D."/>
            <person name="Feldgarden M."/>
            <person name="Gevers D."/>
            <person name="Izard J."/>
            <person name="Baranova O.V."/>
            <person name="Blanton J.M."/>
            <person name="Wade W.G."/>
            <person name="Dewhirst F.E."/>
            <person name="Young S.K."/>
            <person name="Zeng Q."/>
            <person name="Gargeya S."/>
            <person name="Fitzgerald M."/>
            <person name="Haas B."/>
            <person name="Abouelleil A."/>
            <person name="Alvarado L."/>
            <person name="Arachchi H.M."/>
            <person name="Berlin A."/>
            <person name="Chapman S.B."/>
            <person name="Gearin G."/>
            <person name="Goldberg J."/>
            <person name="Griggs A."/>
            <person name="Gujja S."/>
            <person name="Hansen M."/>
            <person name="Heiman D."/>
            <person name="Howarth C."/>
            <person name="Larimer J."/>
            <person name="Lui A."/>
            <person name="MacDonald P.J.P."/>
            <person name="McCowen C."/>
            <person name="Montmayeur A."/>
            <person name="Murphy C."/>
            <person name="Neiman D."/>
            <person name="Pearson M."/>
            <person name="Priest M."/>
            <person name="Roberts A."/>
            <person name="Saif S."/>
            <person name="Shea T."/>
            <person name="Sisk P."/>
            <person name="Stolte C."/>
            <person name="Sykes S."/>
            <person name="Wortman J."/>
            <person name="Nusbaum C."/>
            <person name="Birren B."/>
        </authorList>
    </citation>
    <scope>NUCLEOTIDE SEQUENCE [LARGE SCALE GENOMIC DNA]</scope>
    <source>
        <strain evidence="1 2">F0438</strain>
    </source>
</reference>
<keyword evidence="2" id="KW-1185">Reference proteome</keyword>